<dbReference type="AlphaFoldDB" id="A0A6N8CM72"/>
<dbReference type="EMBL" id="WNHB01000004">
    <property type="protein sequence ID" value="MTT31124.1"/>
    <property type="molecule type" value="Genomic_DNA"/>
</dbReference>
<dbReference type="RefSeq" id="WP_155216941.1">
    <property type="nucleotide sequence ID" value="NZ_WNHB01000004.1"/>
</dbReference>
<protein>
    <submittedName>
        <fullName evidence="6">Metalloprotease</fullName>
    </submittedName>
</protein>
<comment type="caution">
    <text evidence="6">The sequence shown here is derived from an EMBL/GenBank/DDBJ whole genome shotgun (WGS) entry which is preliminary data.</text>
</comment>
<dbReference type="PANTHER" id="PTHR30168:SF0">
    <property type="entry name" value="INNER MEMBRANE PROTEIN"/>
    <property type="match status" value="1"/>
</dbReference>
<keyword evidence="7" id="KW-1185">Reference proteome</keyword>
<comment type="subcellular location">
    <subcellularLocation>
        <location evidence="1">Membrane</location>
        <topology evidence="1">Single-pass membrane protein</topology>
    </subcellularLocation>
</comment>
<name>A0A6N8CM72_9BACI</name>
<proteinExistence type="predicted"/>
<evidence type="ECO:0000256" key="2">
    <source>
        <dbReference type="ARBA" id="ARBA00022692"/>
    </source>
</evidence>
<evidence type="ECO:0000256" key="3">
    <source>
        <dbReference type="ARBA" id="ARBA00022989"/>
    </source>
</evidence>
<keyword evidence="6" id="KW-0378">Hydrolase</keyword>
<keyword evidence="4 5" id="KW-0472">Membrane</keyword>
<evidence type="ECO:0000256" key="1">
    <source>
        <dbReference type="ARBA" id="ARBA00004167"/>
    </source>
</evidence>
<organism evidence="6 7">
    <name type="scientific">Terrilactibacillus tamarindi</name>
    <dbReference type="NCBI Taxonomy" id="2599694"/>
    <lineage>
        <taxon>Bacteria</taxon>
        <taxon>Bacillati</taxon>
        <taxon>Bacillota</taxon>
        <taxon>Bacilli</taxon>
        <taxon>Bacillales</taxon>
        <taxon>Bacillaceae</taxon>
        <taxon>Terrilactibacillus</taxon>
    </lineage>
</organism>
<keyword evidence="3 5" id="KW-1133">Transmembrane helix</keyword>
<sequence>MKWRGRKGSSNVEDQRGKGIGGIGVAGGGIGLIIVLVVTLLGGNPGELLNNFQITDSGNNTSYVETDQEKELSQFVSVVLKDTEDVWSEEFRKEGLTYKNPTLVLYSGNVNTACGTAGSSVGPFYCPGDQKLYIDLSFYQELKDKFQAPGDFAMAYVIAHEVGHHVQKLLGTSDKVMSQRTKLSKKEFNKLSVRLELQADYYAGVWANHAQGKDLLEKGDLEEALNAATAVGDDTLQKKAQGYAVPESFTHGTSEQRKHWFYKGFKSGKIEDGDTFSVNNL</sequence>
<keyword evidence="6" id="KW-0482">Metalloprotease</keyword>
<evidence type="ECO:0000256" key="4">
    <source>
        <dbReference type="ARBA" id="ARBA00023136"/>
    </source>
</evidence>
<keyword evidence="2 5" id="KW-0812">Transmembrane</keyword>
<dbReference type="PANTHER" id="PTHR30168">
    <property type="entry name" value="PUTATIVE MEMBRANE PROTEIN YPFJ"/>
    <property type="match status" value="1"/>
</dbReference>
<evidence type="ECO:0000313" key="6">
    <source>
        <dbReference type="EMBL" id="MTT31124.1"/>
    </source>
</evidence>
<evidence type="ECO:0000256" key="5">
    <source>
        <dbReference type="SAM" id="Phobius"/>
    </source>
</evidence>
<gene>
    <name evidence="6" type="ORF">GMB86_03735</name>
</gene>
<feature type="transmembrane region" description="Helical" evidence="5">
    <location>
        <begin position="20"/>
        <end position="43"/>
    </location>
</feature>
<dbReference type="GO" id="GO:0006508">
    <property type="term" value="P:proteolysis"/>
    <property type="evidence" value="ECO:0007669"/>
    <property type="project" value="UniProtKB-KW"/>
</dbReference>
<dbReference type="InterPro" id="IPR007343">
    <property type="entry name" value="Uncharacterised_pept_Zn_put"/>
</dbReference>
<reference evidence="6 7" key="1">
    <citation type="submission" date="2019-11" db="EMBL/GenBank/DDBJ databases">
        <title>Terrilactibacillus tamarindus sp. nov. BCM23-1 isolated from bark of Tamarindus indica.</title>
        <authorList>
            <person name="Kingkaew E."/>
            <person name="Tanasupawat S."/>
        </authorList>
    </citation>
    <scope>NUCLEOTIDE SEQUENCE [LARGE SCALE GENOMIC DNA]</scope>
    <source>
        <strain evidence="6 7">BCM23-1</strain>
    </source>
</reference>
<evidence type="ECO:0000313" key="7">
    <source>
        <dbReference type="Proteomes" id="UP000440978"/>
    </source>
</evidence>
<dbReference type="Pfam" id="PF04228">
    <property type="entry name" value="Zn_peptidase"/>
    <property type="match status" value="1"/>
</dbReference>
<keyword evidence="6" id="KW-0645">Protease</keyword>
<dbReference type="GO" id="GO:0016020">
    <property type="term" value="C:membrane"/>
    <property type="evidence" value="ECO:0007669"/>
    <property type="project" value="UniProtKB-SubCell"/>
</dbReference>
<accession>A0A6N8CM72</accession>
<dbReference type="GO" id="GO:0008237">
    <property type="term" value="F:metallopeptidase activity"/>
    <property type="evidence" value="ECO:0007669"/>
    <property type="project" value="UniProtKB-KW"/>
</dbReference>
<dbReference type="Proteomes" id="UP000440978">
    <property type="component" value="Unassembled WGS sequence"/>
</dbReference>
<dbReference type="OrthoDB" id="9774900at2"/>